<dbReference type="AlphaFoldDB" id="A0A538SRA2"/>
<evidence type="ECO:0000256" key="3">
    <source>
        <dbReference type="ARBA" id="ARBA00023015"/>
    </source>
</evidence>
<evidence type="ECO:0000256" key="4">
    <source>
        <dbReference type="ARBA" id="ARBA00023125"/>
    </source>
</evidence>
<keyword evidence="4" id="KW-0238">DNA-binding</keyword>
<evidence type="ECO:0000256" key="5">
    <source>
        <dbReference type="ARBA" id="ARBA00023163"/>
    </source>
</evidence>
<comment type="caution">
    <text evidence="8">The sequence shown here is derived from an EMBL/GenBank/DDBJ whole genome shotgun (WGS) entry which is preliminary data.</text>
</comment>
<keyword evidence="1 6" id="KW-0597">Phosphoprotein</keyword>
<dbReference type="PANTHER" id="PTHR44591:SF3">
    <property type="entry name" value="RESPONSE REGULATORY DOMAIN-CONTAINING PROTEIN"/>
    <property type="match status" value="1"/>
</dbReference>
<dbReference type="Gene3D" id="3.40.50.2300">
    <property type="match status" value="1"/>
</dbReference>
<dbReference type="GO" id="GO:0003677">
    <property type="term" value="F:DNA binding"/>
    <property type="evidence" value="ECO:0007669"/>
    <property type="project" value="UniProtKB-KW"/>
</dbReference>
<dbReference type="SMART" id="SM00448">
    <property type="entry name" value="REC"/>
    <property type="match status" value="1"/>
</dbReference>
<dbReference type="PANTHER" id="PTHR44591">
    <property type="entry name" value="STRESS RESPONSE REGULATOR PROTEIN 1"/>
    <property type="match status" value="1"/>
</dbReference>
<dbReference type="FunFam" id="3.40.50.2300:FF:000001">
    <property type="entry name" value="DNA-binding response regulator PhoB"/>
    <property type="match status" value="1"/>
</dbReference>
<keyword evidence="5" id="KW-0804">Transcription</keyword>
<gene>
    <name evidence="8" type="ORF">E6K74_08200</name>
</gene>
<dbReference type="GO" id="GO:0000160">
    <property type="term" value="P:phosphorelay signal transduction system"/>
    <property type="evidence" value="ECO:0007669"/>
    <property type="project" value="UniProtKB-KW"/>
</dbReference>
<feature type="modified residue" description="4-aspartylphosphate" evidence="6">
    <location>
        <position position="72"/>
    </location>
</feature>
<dbReference type="CDD" id="cd17574">
    <property type="entry name" value="REC_OmpR"/>
    <property type="match status" value="1"/>
</dbReference>
<dbReference type="InterPro" id="IPR001789">
    <property type="entry name" value="Sig_transdc_resp-reg_receiver"/>
</dbReference>
<dbReference type="PROSITE" id="PS50110">
    <property type="entry name" value="RESPONSE_REGULATORY"/>
    <property type="match status" value="1"/>
</dbReference>
<sequence length="146" mass="16242">MTIPGGLPLGENLRSGRERTRARILVVEDEDALARLVKNHLERAGYEVRTEGKGKPAIAVAAEHWPDLVVLDLMLPDMSGYEVCVELRRLYRPWVLPVVMLTALNQPKDKLLGYSHGADAYLTKPVATSDLVSTVAEMLSHVERRS</sequence>
<proteinExistence type="predicted"/>
<keyword evidence="2" id="KW-0902">Two-component regulatory system</keyword>
<dbReference type="Proteomes" id="UP000319829">
    <property type="component" value="Unassembled WGS sequence"/>
</dbReference>
<dbReference type="SUPFAM" id="SSF52172">
    <property type="entry name" value="CheY-like"/>
    <property type="match status" value="1"/>
</dbReference>
<evidence type="ECO:0000259" key="7">
    <source>
        <dbReference type="PROSITE" id="PS50110"/>
    </source>
</evidence>
<evidence type="ECO:0000256" key="2">
    <source>
        <dbReference type="ARBA" id="ARBA00023012"/>
    </source>
</evidence>
<keyword evidence="3" id="KW-0805">Transcription regulation</keyword>
<protein>
    <submittedName>
        <fullName evidence="8">Response regulator</fullName>
    </submittedName>
</protein>
<organism evidence="8 9">
    <name type="scientific">Eiseniibacteriota bacterium</name>
    <dbReference type="NCBI Taxonomy" id="2212470"/>
    <lineage>
        <taxon>Bacteria</taxon>
        <taxon>Candidatus Eiseniibacteriota</taxon>
    </lineage>
</organism>
<reference evidence="8 9" key="1">
    <citation type="journal article" date="2019" name="Nat. Microbiol.">
        <title>Mediterranean grassland soil C-N compound turnover is dependent on rainfall and depth, and is mediated by genomically divergent microorganisms.</title>
        <authorList>
            <person name="Diamond S."/>
            <person name="Andeer P.F."/>
            <person name="Li Z."/>
            <person name="Crits-Christoph A."/>
            <person name="Burstein D."/>
            <person name="Anantharaman K."/>
            <person name="Lane K.R."/>
            <person name="Thomas B.C."/>
            <person name="Pan C."/>
            <person name="Northen T.R."/>
            <person name="Banfield J.F."/>
        </authorList>
    </citation>
    <scope>NUCLEOTIDE SEQUENCE [LARGE SCALE GENOMIC DNA]</scope>
    <source>
        <strain evidence="8">WS_4</strain>
    </source>
</reference>
<dbReference type="InterPro" id="IPR050595">
    <property type="entry name" value="Bact_response_regulator"/>
</dbReference>
<dbReference type="Pfam" id="PF00072">
    <property type="entry name" value="Response_reg"/>
    <property type="match status" value="1"/>
</dbReference>
<name>A0A538SRA2_UNCEI</name>
<dbReference type="InterPro" id="IPR011006">
    <property type="entry name" value="CheY-like_superfamily"/>
</dbReference>
<dbReference type="EMBL" id="VBOU01000079">
    <property type="protein sequence ID" value="TMQ53896.1"/>
    <property type="molecule type" value="Genomic_DNA"/>
</dbReference>
<feature type="domain" description="Response regulatory" evidence="7">
    <location>
        <begin position="23"/>
        <end position="139"/>
    </location>
</feature>
<accession>A0A538SRA2</accession>
<evidence type="ECO:0000313" key="8">
    <source>
        <dbReference type="EMBL" id="TMQ53896.1"/>
    </source>
</evidence>
<evidence type="ECO:0000313" key="9">
    <source>
        <dbReference type="Proteomes" id="UP000319829"/>
    </source>
</evidence>
<evidence type="ECO:0000256" key="1">
    <source>
        <dbReference type="ARBA" id="ARBA00022553"/>
    </source>
</evidence>
<evidence type="ECO:0000256" key="6">
    <source>
        <dbReference type="PROSITE-ProRule" id="PRU00169"/>
    </source>
</evidence>